<comment type="caution">
    <text evidence="1">The sequence shown here is derived from an EMBL/GenBank/DDBJ whole genome shotgun (WGS) entry which is preliminary data.</text>
</comment>
<dbReference type="EMBL" id="BLBS01000010">
    <property type="protein sequence ID" value="GET86387.1"/>
    <property type="molecule type" value="Genomic_DNA"/>
</dbReference>
<reference evidence="1" key="1">
    <citation type="submission" date="2019-11" db="EMBL/GenBank/DDBJ databases">
        <title>Leishmania tarentolae CDS.</title>
        <authorList>
            <person name="Goto Y."/>
            <person name="Yamagishi J."/>
        </authorList>
    </citation>
    <scope>NUCLEOTIDE SEQUENCE [LARGE SCALE GENOMIC DNA]</scope>
    <source>
        <strain evidence="1">Parrot Tar II</strain>
    </source>
</reference>
<accession>A0A640KF75</accession>
<evidence type="ECO:0000313" key="2">
    <source>
        <dbReference type="Proteomes" id="UP000419144"/>
    </source>
</evidence>
<evidence type="ECO:0000313" key="1">
    <source>
        <dbReference type="EMBL" id="GET86387.1"/>
    </source>
</evidence>
<sequence>MPTSTSVSVRPTIANGVLCNSFPMAAATSVGNTAEHAHTLPVASHDKQFTGNFSGISELYGQEGLLPTASATTTADRLRKSIVEAPPLAATANRSPLPSSERPVQQPYLAAEHHESQRVQHMLSLTSAELSAVVGGGASCSAPVLSDVSASSFSVPLAVATTRMMSSYRPRKKISWQCTLCGYHVLAMDQDGAPLPFTTSAFGNVLPMTCPRCKMHHTSWQPSTPFSEDGNHMNMPTTLSNRYLTPLPGQQPLRLRDMEATGSVGQSDAGVGTTSSMVSGSYVPQRAAFVSALATQQRNAAAISAMSSAQRRAHYCGRCGRRLLRVDANGELVDMDRDKDGHVLPITCPGCKESHSDWVLKPYAVNR</sequence>
<name>A0A640KF75_LEITA</name>
<proteinExistence type="predicted"/>
<protein>
    <submittedName>
        <fullName evidence="1">Uncharacterized protein</fullName>
    </submittedName>
</protein>
<dbReference type="OrthoDB" id="277400at2759"/>
<dbReference type="Proteomes" id="UP000419144">
    <property type="component" value="Unassembled WGS sequence"/>
</dbReference>
<gene>
    <name evidence="1" type="ORF">LtaPh_0913200</name>
</gene>
<organism evidence="1 2">
    <name type="scientific">Leishmania tarentolae</name>
    <name type="common">Sauroleishmania tarentolae</name>
    <dbReference type="NCBI Taxonomy" id="5689"/>
    <lineage>
        <taxon>Eukaryota</taxon>
        <taxon>Discoba</taxon>
        <taxon>Euglenozoa</taxon>
        <taxon>Kinetoplastea</taxon>
        <taxon>Metakinetoplastina</taxon>
        <taxon>Trypanosomatida</taxon>
        <taxon>Trypanosomatidae</taxon>
        <taxon>Leishmaniinae</taxon>
        <taxon>Leishmania</taxon>
        <taxon>lizard Leishmania</taxon>
    </lineage>
</organism>
<keyword evidence="2" id="KW-1185">Reference proteome</keyword>
<dbReference type="VEuPathDB" id="TriTrypDB:LtaPh_0913200"/>
<dbReference type="AlphaFoldDB" id="A0A640KF75"/>